<dbReference type="InterPro" id="IPR010666">
    <property type="entry name" value="Znf_GRF"/>
</dbReference>
<feature type="compositionally biased region" description="Low complexity" evidence="6">
    <location>
        <begin position="7"/>
        <end position="16"/>
    </location>
</feature>
<evidence type="ECO:0000256" key="7">
    <source>
        <dbReference type="SAM" id="Phobius"/>
    </source>
</evidence>
<keyword evidence="7" id="KW-0812">Transmembrane</keyword>
<evidence type="ECO:0000256" key="3">
    <source>
        <dbReference type="ARBA" id="ARBA00022833"/>
    </source>
</evidence>
<feature type="coiled-coil region" evidence="5">
    <location>
        <begin position="83"/>
        <end position="143"/>
    </location>
</feature>
<dbReference type="EMBL" id="JAEFBJ010000008">
    <property type="protein sequence ID" value="KAG7582946.1"/>
    <property type="molecule type" value="Genomic_DNA"/>
</dbReference>
<feature type="domain" description="GRF-type" evidence="8">
    <location>
        <begin position="32"/>
        <end position="73"/>
    </location>
</feature>
<dbReference type="Pfam" id="PF06839">
    <property type="entry name" value="Zn_ribbon_GRF"/>
    <property type="match status" value="1"/>
</dbReference>
<feature type="transmembrane region" description="Helical" evidence="7">
    <location>
        <begin position="149"/>
        <end position="167"/>
    </location>
</feature>
<dbReference type="PROSITE" id="PS51999">
    <property type="entry name" value="ZF_GRF"/>
    <property type="match status" value="1"/>
</dbReference>
<keyword evidence="10" id="KW-1185">Reference proteome</keyword>
<dbReference type="GO" id="GO:0008270">
    <property type="term" value="F:zinc ion binding"/>
    <property type="evidence" value="ECO:0007669"/>
    <property type="project" value="UniProtKB-KW"/>
</dbReference>
<keyword evidence="3" id="KW-0862">Zinc</keyword>
<evidence type="ECO:0000256" key="4">
    <source>
        <dbReference type="PROSITE-ProRule" id="PRU01343"/>
    </source>
</evidence>
<name>A0A8T2BAE0_ARASU</name>
<evidence type="ECO:0000313" key="10">
    <source>
        <dbReference type="Proteomes" id="UP000694251"/>
    </source>
</evidence>
<evidence type="ECO:0000256" key="5">
    <source>
        <dbReference type="SAM" id="Coils"/>
    </source>
</evidence>
<keyword evidence="7" id="KW-1133">Transmembrane helix</keyword>
<accession>A0A8T2BAE0</accession>
<keyword evidence="7" id="KW-0472">Membrane</keyword>
<evidence type="ECO:0000256" key="1">
    <source>
        <dbReference type="ARBA" id="ARBA00022723"/>
    </source>
</evidence>
<feature type="region of interest" description="Disordered" evidence="6">
    <location>
        <begin position="1"/>
        <end position="20"/>
    </location>
</feature>
<organism evidence="9 10">
    <name type="scientific">Arabidopsis suecica</name>
    <name type="common">Swedish thale-cress</name>
    <name type="synonym">Cardaminopsis suecica</name>
    <dbReference type="NCBI Taxonomy" id="45249"/>
    <lineage>
        <taxon>Eukaryota</taxon>
        <taxon>Viridiplantae</taxon>
        <taxon>Streptophyta</taxon>
        <taxon>Embryophyta</taxon>
        <taxon>Tracheophyta</taxon>
        <taxon>Spermatophyta</taxon>
        <taxon>Magnoliopsida</taxon>
        <taxon>eudicotyledons</taxon>
        <taxon>Gunneridae</taxon>
        <taxon>Pentapetalae</taxon>
        <taxon>rosids</taxon>
        <taxon>malvids</taxon>
        <taxon>Brassicales</taxon>
        <taxon>Brassicaceae</taxon>
        <taxon>Camelineae</taxon>
        <taxon>Arabidopsis</taxon>
    </lineage>
</organism>
<dbReference type="InterPro" id="IPR057222">
    <property type="entry name" value="DUF7900"/>
</dbReference>
<reference evidence="9 10" key="1">
    <citation type="submission" date="2020-12" db="EMBL/GenBank/DDBJ databases">
        <title>Concerted genomic and epigenomic changes stabilize Arabidopsis allopolyploids.</title>
        <authorList>
            <person name="Chen Z."/>
        </authorList>
    </citation>
    <scope>NUCLEOTIDE SEQUENCE [LARGE SCALE GENOMIC DNA]</scope>
    <source>
        <strain evidence="9">As9502</strain>
        <tissue evidence="9">Leaf</tissue>
    </source>
</reference>
<evidence type="ECO:0000256" key="2">
    <source>
        <dbReference type="ARBA" id="ARBA00022771"/>
    </source>
</evidence>
<dbReference type="AlphaFoldDB" id="A0A8T2BAE0"/>
<evidence type="ECO:0000259" key="8">
    <source>
        <dbReference type="PROSITE" id="PS51999"/>
    </source>
</evidence>
<protein>
    <submittedName>
        <fullName evidence="9">Zinc finger GRF-type</fullName>
    </submittedName>
</protein>
<sequence>MMPKNKSSSSGSGSSSTVGDRSIVQREGGFLCYCGKTAVLRQAWTDANPGRRFYRCGEGYKNVCDYFRWRDVEKPYGWQKVALLEARDLIREQAEEIARLRELGTCGGEGDETQQTQEMVARIERLKKENEVLQVALGKMRAKEKMIRTMGMVSLLGFVLGVAAVIHSRSAARMELP</sequence>
<keyword evidence="1" id="KW-0479">Metal-binding</keyword>
<evidence type="ECO:0000256" key="6">
    <source>
        <dbReference type="SAM" id="MobiDB-lite"/>
    </source>
</evidence>
<evidence type="ECO:0000313" key="9">
    <source>
        <dbReference type="EMBL" id="KAG7582946.1"/>
    </source>
</evidence>
<keyword evidence="2 4" id="KW-0863">Zinc-finger</keyword>
<comment type="caution">
    <text evidence="9">The sequence shown here is derived from an EMBL/GenBank/DDBJ whole genome shotgun (WGS) entry which is preliminary data.</text>
</comment>
<gene>
    <name evidence="9" type="ORF">ISN44_As08g024920</name>
</gene>
<dbReference type="Pfam" id="PF25464">
    <property type="entry name" value="DUF7900"/>
    <property type="match status" value="1"/>
</dbReference>
<dbReference type="OrthoDB" id="1062941at2759"/>
<proteinExistence type="predicted"/>
<dbReference type="Proteomes" id="UP000694251">
    <property type="component" value="Chromosome 8"/>
</dbReference>
<keyword evidence="5" id="KW-0175">Coiled coil</keyword>
<dbReference type="PANTHER" id="PTHR33248">
    <property type="entry name" value="ZINC ION-BINDING PROTEIN"/>
    <property type="match status" value="1"/>
</dbReference>